<reference evidence="2 3" key="1">
    <citation type="submission" date="2018-05" db="EMBL/GenBank/DDBJ databases">
        <title>Marinifilum breve JC075T sp. nov., a marine bacterium isolated from Yongle Blue Hole in the South China Sea.</title>
        <authorList>
            <person name="Fu T."/>
        </authorList>
    </citation>
    <scope>NUCLEOTIDE SEQUENCE [LARGE SCALE GENOMIC DNA]</scope>
    <source>
        <strain evidence="2 3">JC075</strain>
    </source>
</reference>
<comment type="caution">
    <text evidence="2">The sequence shown here is derived from an EMBL/GenBank/DDBJ whole genome shotgun (WGS) entry which is preliminary data.</text>
</comment>
<dbReference type="Pfam" id="PF07484">
    <property type="entry name" value="Collar"/>
    <property type="match status" value="1"/>
</dbReference>
<name>A0A2V3ZTV3_9BACT</name>
<feature type="domain" description="Phage tail collar" evidence="1">
    <location>
        <begin position="8"/>
        <end position="62"/>
    </location>
</feature>
<keyword evidence="3" id="KW-1185">Reference proteome</keyword>
<dbReference type="Proteomes" id="UP000248079">
    <property type="component" value="Unassembled WGS sequence"/>
</dbReference>
<evidence type="ECO:0000313" key="2">
    <source>
        <dbReference type="EMBL" id="PXX97152.1"/>
    </source>
</evidence>
<protein>
    <submittedName>
        <fullName evidence="2">Phage tail protein</fullName>
    </submittedName>
</protein>
<accession>A0A2V3ZTV3</accession>
<dbReference type="InterPro" id="IPR037053">
    <property type="entry name" value="Phage_tail_collar_dom_sf"/>
</dbReference>
<proteinExistence type="predicted"/>
<dbReference type="AlphaFoldDB" id="A0A2V3ZTV3"/>
<dbReference type="SUPFAM" id="SSF88874">
    <property type="entry name" value="Receptor-binding domain of short tail fibre protein gp12"/>
    <property type="match status" value="1"/>
</dbReference>
<dbReference type="OrthoDB" id="9810174at2"/>
<dbReference type="InterPro" id="IPR011083">
    <property type="entry name" value="Phage_tail_collar_dom"/>
</dbReference>
<dbReference type="RefSeq" id="WP_110362672.1">
    <property type="nucleotide sequence ID" value="NZ_QFLI01000010.1"/>
</dbReference>
<sequence length="195" mass="21095">MDTFISFIALWPLNWAPKYWANCWGGKLTVSENASLFSLIGITYGGDGRINFNLPDFRGRVPLGYGQGRGLSPYQMGWFGGYEQVGLIQNQMPQHTHIAALTSLGIEFKASDVAGTESTPGTNNAHTLAATKDGFNPGDTLYNSETPTVDLNGVSIKGGGVSVQDTGGSLPHENRQPYLVTNYIMSLQGIYPTRD</sequence>
<evidence type="ECO:0000313" key="3">
    <source>
        <dbReference type="Proteomes" id="UP000248079"/>
    </source>
</evidence>
<gene>
    <name evidence="2" type="ORF">DF185_19235</name>
</gene>
<dbReference type="EMBL" id="QFLI01000010">
    <property type="protein sequence ID" value="PXX97152.1"/>
    <property type="molecule type" value="Genomic_DNA"/>
</dbReference>
<organism evidence="2 3">
    <name type="scientific">Marinifilum breve</name>
    <dbReference type="NCBI Taxonomy" id="2184082"/>
    <lineage>
        <taxon>Bacteria</taxon>
        <taxon>Pseudomonadati</taxon>
        <taxon>Bacteroidota</taxon>
        <taxon>Bacteroidia</taxon>
        <taxon>Marinilabiliales</taxon>
        <taxon>Marinifilaceae</taxon>
    </lineage>
</organism>
<evidence type="ECO:0000259" key="1">
    <source>
        <dbReference type="Pfam" id="PF07484"/>
    </source>
</evidence>
<dbReference type="Gene3D" id="3.90.1340.10">
    <property type="entry name" value="Phage tail collar domain"/>
    <property type="match status" value="1"/>
</dbReference>